<keyword evidence="2" id="KW-0636">Prenylation</keyword>
<reference evidence="6" key="1">
    <citation type="journal article" date="2017" name="Nat. Commun.">
        <title>The asparagus genome sheds light on the origin and evolution of a young Y chromosome.</title>
        <authorList>
            <person name="Harkess A."/>
            <person name="Zhou J."/>
            <person name="Xu C."/>
            <person name="Bowers J.E."/>
            <person name="Van der Hulst R."/>
            <person name="Ayyampalayam S."/>
            <person name="Mercati F."/>
            <person name="Riccardi P."/>
            <person name="McKain M.R."/>
            <person name="Kakrana A."/>
            <person name="Tang H."/>
            <person name="Ray J."/>
            <person name="Groenendijk J."/>
            <person name="Arikit S."/>
            <person name="Mathioni S.M."/>
            <person name="Nakano M."/>
            <person name="Shan H."/>
            <person name="Telgmann-Rauber A."/>
            <person name="Kanno A."/>
            <person name="Yue Z."/>
            <person name="Chen H."/>
            <person name="Li W."/>
            <person name="Chen Y."/>
            <person name="Xu X."/>
            <person name="Zhang Y."/>
            <person name="Luo S."/>
            <person name="Chen H."/>
            <person name="Gao J."/>
            <person name="Mao Z."/>
            <person name="Pires J.C."/>
            <person name="Luo M."/>
            <person name="Kudrna D."/>
            <person name="Wing R.A."/>
            <person name="Meyers B.C."/>
            <person name="Yi K."/>
            <person name="Kong H."/>
            <person name="Lavrijsen P."/>
            <person name="Sunseri F."/>
            <person name="Falavigna A."/>
            <person name="Ye Y."/>
            <person name="Leebens-Mack J.H."/>
            <person name="Chen G."/>
        </authorList>
    </citation>
    <scope>NUCLEOTIDE SEQUENCE [LARGE SCALE GENOMIC DNA]</scope>
    <source>
        <strain evidence="6">cv. DH0086</strain>
    </source>
</reference>
<dbReference type="AlphaFoldDB" id="A0A5P1F1I0"/>
<organism evidence="5 6">
    <name type="scientific">Asparagus officinalis</name>
    <name type="common">Garden asparagus</name>
    <dbReference type="NCBI Taxonomy" id="4686"/>
    <lineage>
        <taxon>Eukaryota</taxon>
        <taxon>Viridiplantae</taxon>
        <taxon>Streptophyta</taxon>
        <taxon>Embryophyta</taxon>
        <taxon>Tracheophyta</taxon>
        <taxon>Spermatophyta</taxon>
        <taxon>Magnoliopsida</taxon>
        <taxon>Liliopsida</taxon>
        <taxon>Asparagales</taxon>
        <taxon>Asparagaceae</taxon>
        <taxon>Asparagoideae</taxon>
        <taxon>Asparagus</taxon>
    </lineage>
</organism>
<name>A0A5P1F1I0_ASPOF</name>
<evidence type="ECO:0000313" key="5">
    <source>
        <dbReference type="EMBL" id="ONK72218.1"/>
    </source>
</evidence>
<dbReference type="Proteomes" id="UP000243459">
    <property type="component" value="Chromosome 4"/>
</dbReference>
<comment type="similarity">
    <text evidence="3">Belongs to the HIPP family.</text>
</comment>
<dbReference type="InterPro" id="IPR006121">
    <property type="entry name" value="HMA_dom"/>
</dbReference>
<gene>
    <name evidence="5" type="ORF">A4U43_C04F17070</name>
</gene>
<protein>
    <recommendedName>
        <fullName evidence="4">HMA domain-containing protein</fullName>
    </recommendedName>
</protein>
<dbReference type="OMA" id="LHCPQCA"/>
<dbReference type="InterPro" id="IPR044577">
    <property type="entry name" value="HIPP4/7/8/17/18/19"/>
</dbReference>
<sequence>MGDKVKAEEVKAKTEEVTTAVYKLNLHCPECAHAVEKTVVRTSGVQKVDTDVESGKVTVKGNFDVKKIQELIAKKSRKKVELISPKPKEKEEKKEEKIEKKEVVAKTTVIKVHMHCEKCEQDLKWKLLKLKGIHSVKMNRDAEICTIVGTVEEKKLVEYIRKKLRKHGEIVPQKKEEKKEEKKGEVKESKEVKVAEVVEKKVTEMSEKKEEVKTKEIVVPYFIHCTHAPEWFSDENPNACFVM</sequence>
<evidence type="ECO:0000313" key="6">
    <source>
        <dbReference type="Proteomes" id="UP000243459"/>
    </source>
</evidence>
<dbReference type="PROSITE" id="PS50846">
    <property type="entry name" value="HMA_2"/>
    <property type="match status" value="2"/>
</dbReference>
<dbReference type="Pfam" id="PF00403">
    <property type="entry name" value="HMA"/>
    <property type="match status" value="2"/>
</dbReference>
<evidence type="ECO:0000259" key="4">
    <source>
        <dbReference type="PROSITE" id="PS50846"/>
    </source>
</evidence>
<dbReference type="EMBL" id="CM007384">
    <property type="protein sequence ID" value="ONK72218.1"/>
    <property type="molecule type" value="Genomic_DNA"/>
</dbReference>
<keyword evidence="2" id="KW-0449">Lipoprotein</keyword>
<dbReference type="CDD" id="cd00371">
    <property type="entry name" value="HMA"/>
    <property type="match status" value="1"/>
</dbReference>
<keyword evidence="1" id="KW-0479">Metal-binding</keyword>
<dbReference type="InterPro" id="IPR036163">
    <property type="entry name" value="HMA_dom_sf"/>
</dbReference>
<evidence type="ECO:0000256" key="2">
    <source>
        <dbReference type="ARBA" id="ARBA00023289"/>
    </source>
</evidence>
<dbReference type="PANTHER" id="PTHR46195:SF12">
    <property type="entry name" value="HEAVY METAL-ASSOCIATED ISOPRENYLATED PLANT PROTEIN 4"/>
    <property type="match status" value="1"/>
</dbReference>
<dbReference type="Gene3D" id="3.30.70.100">
    <property type="match status" value="2"/>
</dbReference>
<evidence type="ECO:0000256" key="1">
    <source>
        <dbReference type="ARBA" id="ARBA00022723"/>
    </source>
</evidence>
<dbReference type="Gramene" id="ONK72218">
    <property type="protein sequence ID" value="ONK72218"/>
    <property type="gene ID" value="A4U43_C04F17070"/>
</dbReference>
<proteinExistence type="inferred from homology"/>
<accession>A0A5P1F1I0</accession>
<feature type="domain" description="HMA" evidence="4">
    <location>
        <begin position="105"/>
        <end position="172"/>
    </location>
</feature>
<dbReference type="PANTHER" id="PTHR46195">
    <property type="entry name" value="HEAVY METAL-ASSOCIATED ISOPRENYLATED PLANT PROTEIN 7"/>
    <property type="match status" value="1"/>
</dbReference>
<dbReference type="OrthoDB" id="688249at2759"/>
<feature type="domain" description="HMA" evidence="4">
    <location>
        <begin position="17"/>
        <end position="80"/>
    </location>
</feature>
<keyword evidence="6" id="KW-1185">Reference proteome</keyword>
<dbReference type="SUPFAM" id="SSF55008">
    <property type="entry name" value="HMA, heavy metal-associated domain"/>
    <property type="match status" value="2"/>
</dbReference>
<dbReference type="GO" id="GO:0046872">
    <property type="term" value="F:metal ion binding"/>
    <property type="evidence" value="ECO:0007669"/>
    <property type="project" value="UniProtKB-KW"/>
</dbReference>
<evidence type="ECO:0000256" key="3">
    <source>
        <dbReference type="ARBA" id="ARBA00024045"/>
    </source>
</evidence>